<dbReference type="InterPro" id="IPR002293">
    <property type="entry name" value="AA/rel_permease1"/>
</dbReference>
<keyword evidence="5 7" id="KW-1133">Transmembrane helix</keyword>
<dbReference type="GO" id="GO:0005886">
    <property type="term" value="C:plasma membrane"/>
    <property type="evidence" value="ECO:0007669"/>
    <property type="project" value="UniProtKB-SubCell"/>
</dbReference>
<feature type="transmembrane region" description="Helical" evidence="7">
    <location>
        <begin position="120"/>
        <end position="140"/>
    </location>
</feature>
<feature type="transmembrane region" description="Helical" evidence="7">
    <location>
        <begin position="225"/>
        <end position="248"/>
    </location>
</feature>
<dbReference type="AlphaFoldDB" id="A0ABD4L5Q7"/>
<keyword evidence="2" id="KW-0813">Transport</keyword>
<feature type="transmembrane region" description="Helical" evidence="7">
    <location>
        <begin position="354"/>
        <end position="378"/>
    </location>
</feature>
<dbReference type="RefSeq" id="WP_198058591.1">
    <property type="nucleotide sequence ID" value="NZ_JAEDAF010000025.1"/>
</dbReference>
<dbReference type="PANTHER" id="PTHR42770">
    <property type="entry name" value="AMINO ACID TRANSPORTER-RELATED"/>
    <property type="match status" value="1"/>
</dbReference>
<evidence type="ECO:0000256" key="5">
    <source>
        <dbReference type="ARBA" id="ARBA00022989"/>
    </source>
</evidence>
<evidence type="ECO:0000256" key="6">
    <source>
        <dbReference type="ARBA" id="ARBA00023136"/>
    </source>
</evidence>
<evidence type="ECO:0000256" key="7">
    <source>
        <dbReference type="SAM" id="Phobius"/>
    </source>
</evidence>
<gene>
    <name evidence="8" type="ORF">I7V36_17525</name>
</gene>
<dbReference type="PIRSF" id="PIRSF006060">
    <property type="entry name" value="AA_transporter"/>
    <property type="match status" value="1"/>
</dbReference>
<accession>A0ABD4L5Q7</accession>
<feature type="transmembrane region" description="Helical" evidence="7">
    <location>
        <begin position="399"/>
        <end position="419"/>
    </location>
</feature>
<dbReference type="PANTHER" id="PTHR42770:SF15">
    <property type="entry name" value="GLUTAMATE_GAMMA-AMINOBUTYRATE ANTIPORTER-RELATED"/>
    <property type="match status" value="1"/>
</dbReference>
<dbReference type="Gene3D" id="1.20.1740.10">
    <property type="entry name" value="Amino acid/polyamine transporter I"/>
    <property type="match status" value="1"/>
</dbReference>
<dbReference type="InterPro" id="IPR050367">
    <property type="entry name" value="APC_superfamily"/>
</dbReference>
<evidence type="ECO:0000256" key="2">
    <source>
        <dbReference type="ARBA" id="ARBA00022448"/>
    </source>
</evidence>
<evidence type="ECO:0000313" key="8">
    <source>
        <dbReference type="EMBL" id="MBH8581906.1"/>
    </source>
</evidence>
<sequence>MDDKKKRVLRFRDVTLYTVSAMLFMDQMALAASLGPTSLFWWGYVLLFLFIPMALMTSELGTTFPSNGGVYHWVRMAFGFRWGARVSWMYWINNALWMPSVYILFASMLSAFYFPALGLWYQIAIGCGLALFTSLCTSLSMRIGKWLPNLGALLKLFCVLALAVGGFNYGLREGFANPFTLEAIIPNSWVSVAALGVMVYGIMGTELACCSAAEMIDPRRDIPRAVLVAGLLIAAFNVIGTLGILAAVPTDQADVTVIFAESLFNMYGREGLGGVFAHMIGGFVLFTFFTNMVTWSMGTNRAAVEAAEAGEFPGAFGIVHPRHQTPVGSALLAALVSVVVMVVYGLVANTAEDLFWTLLSIFAMIFMMPYVLMCLAFIKLRLGDDRERPFRLPLGNRLACLWAGVVGLHVLAGILFFVVTPGEPMDWDYAGKILLGVGLALVVGEGIITLGRRQHRDRVRARTSQVVSPQ</sequence>
<feature type="transmembrane region" description="Helical" evidence="7">
    <location>
        <begin position="272"/>
        <end position="293"/>
    </location>
</feature>
<comment type="subcellular location">
    <subcellularLocation>
        <location evidence="1">Cell membrane</location>
        <topology evidence="1">Multi-pass membrane protein</topology>
    </subcellularLocation>
</comment>
<evidence type="ECO:0000256" key="4">
    <source>
        <dbReference type="ARBA" id="ARBA00022692"/>
    </source>
</evidence>
<dbReference type="Pfam" id="PF13520">
    <property type="entry name" value="AA_permease_2"/>
    <property type="match status" value="1"/>
</dbReference>
<feature type="transmembrane region" description="Helical" evidence="7">
    <location>
        <begin position="152"/>
        <end position="169"/>
    </location>
</feature>
<keyword evidence="4 7" id="KW-0812">Transmembrane</keyword>
<feature type="transmembrane region" description="Helical" evidence="7">
    <location>
        <begin position="41"/>
        <end position="74"/>
    </location>
</feature>
<feature type="transmembrane region" description="Helical" evidence="7">
    <location>
        <begin position="95"/>
        <end position="114"/>
    </location>
</feature>
<dbReference type="Proteomes" id="UP000651738">
    <property type="component" value="Unassembled WGS sequence"/>
</dbReference>
<comment type="caution">
    <text evidence="8">The sequence shown here is derived from an EMBL/GenBank/DDBJ whole genome shotgun (WGS) entry which is preliminary data.</text>
</comment>
<evidence type="ECO:0000256" key="3">
    <source>
        <dbReference type="ARBA" id="ARBA00022475"/>
    </source>
</evidence>
<dbReference type="EMBL" id="JAEDAF010000025">
    <property type="protein sequence ID" value="MBH8581906.1"/>
    <property type="molecule type" value="Genomic_DNA"/>
</dbReference>
<evidence type="ECO:0000313" key="9">
    <source>
        <dbReference type="Proteomes" id="UP000651738"/>
    </source>
</evidence>
<feature type="transmembrane region" description="Helical" evidence="7">
    <location>
        <begin position="189"/>
        <end position="213"/>
    </location>
</feature>
<protein>
    <submittedName>
        <fullName evidence="8">APC family permease</fullName>
    </submittedName>
</protein>
<organism evidence="8 9">
    <name type="scientific">Bisbaumannia pacifica</name>
    <dbReference type="NCBI Taxonomy" id="77098"/>
    <lineage>
        <taxon>Bacteria</taxon>
        <taxon>Pseudomonadati</taxon>
        <taxon>Pseudomonadota</taxon>
        <taxon>Gammaproteobacteria</taxon>
        <taxon>Oceanospirillales</taxon>
        <taxon>Halomonadaceae</taxon>
        <taxon>Bisbaumannia</taxon>
    </lineage>
</organism>
<feature type="transmembrane region" description="Helical" evidence="7">
    <location>
        <begin position="330"/>
        <end position="348"/>
    </location>
</feature>
<evidence type="ECO:0000256" key="1">
    <source>
        <dbReference type="ARBA" id="ARBA00004651"/>
    </source>
</evidence>
<name>A0ABD4L5Q7_9GAMM</name>
<feature type="transmembrane region" description="Helical" evidence="7">
    <location>
        <begin position="431"/>
        <end position="450"/>
    </location>
</feature>
<keyword evidence="3" id="KW-1003">Cell membrane</keyword>
<reference evidence="8 9" key="1">
    <citation type="submission" date="2020-12" db="EMBL/GenBank/DDBJ databases">
        <title>Draft genome sequence of Halomonas pacifica strain CARE-V15.</title>
        <authorList>
            <person name="Vignesh N."/>
            <person name="Thabitha A."/>
            <person name="Saravanan R."/>
            <person name="Manigandan V."/>
        </authorList>
    </citation>
    <scope>NUCLEOTIDE SEQUENCE [LARGE SCALE GENOMIC DNA]</scope>
    <source>
        <strain evidence="8 9">CARE-V15</strain>
    </source>
</reference>
<proteinExistence type="predicted"/>
<keyword evidence="6 7" id="KW-0472">Membrane</keyword>